<evidence type="ECO:0000313" key="2">
    <source>
        <dbReference type="EMBL" id="GGP13518.1"/>
    </source>
</evidence>
<dbReference type="SUPFAM" id="SSF54060">
    <property type="entry name" value="His-Me finger endonucleases"/>
    <property type="match status" value="1"/>
</dbReference>
<dbReference type="EMBL" id="BMLW01000010">
    <property type="protein sequence ID" value="GGP13518.1"/>
    <property type="molecule type" value="Genomic_DNA"/>
</dbReference>
<feature type="domain" description="HNH nuclease" evidence="1">
    <location>
        <begin position="96"/>
        <end position="138"/>
    </location>
</feature>
<reference evidence="3" key="1">
    <citation type="journal article" date="2019" name="Int. J. Syst. Evol. Microbiol.">
        <title>The Global Catalogue of Microorganisms (GCM) 10K type strain sequencing project: providing services to taxonomists for standard genome sequencing and annotation.</title>
        <authorList>
            <consortium name="The Broad Institute Genomics Platform"/>
            <consortium name="The Broad Institute Genome Sequencing Center for Infectious Disease"/>
            <person name="Wu L."/>
            <person name="Ma J."/>
        </authorList>
    </citation>
    <scope>NUCLEOTIDE SEQUENCE [LARGE SCALE GENOMIC DNA]</scope>
    <source>
        <strain evidence="3">CGMCC 1.7693</strain>
    </source>
</reference>
<comment type="caution">
    <text evidence="2">The sequence shown here is derived from an EMBL/GenBank/DDBJ whole genome shotgun (WGS) entry which is preliminary data.</text>
</comment>
<dbReference type="InterPro" id="IPR003615">
    <property type="entry name" value="HNH_nuc"/>
</dbReference>
<name>A0ABQ2NYC5_9BACI</name>
<proteinExistence type="predicted"/>
<dbReference type="RefSeq" id="WP_188735516.1">
    <property type="nucleotide sequence ID" value="NZ_BMLW01000010.1"/>
</dbReference>
<dbReference type="InterPro" id="IPR044925">
    <property type="entry name" value="His-Me_finger_sf"/>
</dbReference>
<dbReference type="Pfam" id="PF13392">
    <property type="entry name" value="HNH_3"/>
    <property type="match status" value="1"/>
</dbReference>
<dbReference type="Proteomes" id="UP000641206">
    <property type="component" value="Unassembled WGS sequence"/>
</dbReference>
<gene>
    <name evidence="2" type="ORF">GCM10011346_33830</name>
</gene>
<accession>A0ABQ2NYC5</accession>
<evidence type="ECO:0000259" key="1">
    <source>
        <dbReference type="Pfam" id="PF13392"/>
    </source>
</evidence>
<evidence type="ECO:0000313" key="3">
    <source>
        <dbReference type="Proteomes" id="UP000641206"/>
    </source>
</evidence>
<keyword evidence="3" id="KW-1185">Reference proteome</keyword>
<organism evidence="2 3">
    <name type="scientific">Oceanobacillus neutriphilus</name>
    <dbReference type="NCBI Taxonomy" id="531815"/>
    <lineage>
        <taxon>Bacteria</taxon>
        <taxon>Bacillati</taxon>
        <taxon>Bacillota</taxon>
        <taxon>Bacilli</taxon>
        <taxon>Bacillales</taxon>
        <taxon>Bacillaceae</taxon>
        <taxon>Oceanobacillus</taxon>
    </lineage>
</organism>
<protein>
    <recommendedName>
        <fullName evidence="1">HNH nuclease domain-containing protein</fullName>
    </recommendedName>
</protein>
<dbReference type="Gene3D" id="3.90.75.20">
    <property type="match status" value="1"/>
</dbReference>
<sequence>MSDVRVIEGKYYKRCEVCSDFFLTKKSHLERRKTCGQRCSNARKSIIYKGRLNPNFNNKGEESPLYKGPRINKYGYRLLCKPNHPNSDKRGYVLEHRYVLSEHLGRPLREDEIVHHKDGDKLNNDLDNLEIMDRSSHSKLHMSDYSIVRGELGRISGIEKKLDVK</sequence>